<protein>
    <submittedName>
        <fullName evidence="2">Uncharacterized protein</fullName>
    </submittedName>
</protein>
<evidence type="ECO:0000313" key="2">
    <source>
        <dbReference type="EMBL" id="TWG22432.1"/>
    </source>
</evidence>
<name>A0A561WEY9_9ACTN</name>
<dbReference type="Proteomes" id="UP000319927">
    <property type="component" value="Unassembled WGS sequence"/>
</dbReference>
<sequence length="71" mass="7687">MRGTVAGAHRPPRTELTRAADVDPPQVGEVAVSERSSFRHIADTGSIILQPSREGGLTTRPAWPALVRTRE</sequence>
<evidence type="ECO:0000256" key="1">
    <source>
        <dbReference type="SAM" id="MobiDB-lite"/>
    </source>
</evidence>
<proteinExistence type="predicted"/>
<dbReference type="EMBL" id="VIXA01000002">
    <property type="protein sequence ID" value="TWG22432.1"/>
    <property type="molecule type" value="Genomic_DNA"/>
</dbReference>
<reference evidence="2 3" key="1">
    <citation type="submission" date="2019-06" db="EMBL/GenBank/DDBJ databases">
        <title>Sequencing the genomes of 1000 actinobacteria strains.</title>
        <authorList>
            <person name="Klenk H.-P."/>
        </authorList>
    </citation>
    <scope>NUCLEOTIDE SEQUENCE [LARGE SCALE GENOMIC DNA]</scope>
    <source>
        <strain evidence="2 3">DSM 102131</strain>
    </source>
</reference>
<keyword evidence="3" id="KW-1185">Reference proteome</keyword>
<accession>A0A561WEY9</accession>
<evidence type="ECO:0000313" key="3">
    <source>
        <dbReference type="Proteomes" id="UP000319927"/>
    </source>
</evidence>
<dbReference type="AlphaFoldDB" id="A0A561WEY9"/>
<organism evidence="2 3">
    <name type="scientific">Micromonospora palomenae</name>
    <dbReference type="NCBI Taxonomy" id="1461247"/>
    <lineage>
        <taxon>Bacteria</taxon>
        <taxon>Bacillati</taxon>
        <taxon>Actinomycetota</taxon>
        <taxon>Actinomycetes</taxon>
        <taxon>Micromonosporales</taxon>
        <taxon>Micromonosporaceae</taxon>
        <taxon>Micromonospora</taxon>
    </lineage>
</organism>
<gene>
    <name evidence="2" type="ORF">FHX75_12960</name>
</gene>
<feature type="compositionally biased region" description="Basic and acidic residues" evidence="1">
    <location>
        <begin position="12"/>
        <end position="21"/>
    </location>
</feature>
<comment type="caution">
    <text evidence="2">The sequence shown here is derived from an EMBL/GenBank/DDBJ whole genome shotgun (WGS) entry which is preliminary data.</text>
</comment>
<feature type="region of interest" description="Disordered" evidence="1">
    <location>
        <begin position="1"/>
        <end position="26"/>
    </location>
</feature>